<protein>
    <recommendedName>
        <fullName evidence="11">RagB/SusD family nutrient uptake outer membrane protein</fullName>
    </recommendedName>
</protein>
<dbReference type="Pfam" id="PF14322">
    <property type="entry name" value="SusD-like_3"/>
    <property type="match status" value="1"/>
</dbReference>
<dbReference type="PROSITE" id="PS51257">
    <property type="entry name" value="PROKAR_LIPOPROTEIN"/>
    <property type="match status" value="1"/>
</dbReference>
<evidence type="ECO:0008006" key="11">
    <source>
        <dbReference type="Google" id="ProtNLM"/>
    </source>
</evidence>
<keyword evidence="5" id="KW-0998">Cell outer membrane</keyword>
<dbReference type="InterPro" id="IPR012944">
    <property type="entry name" value="SusD_RagB_dom"/>
</dbReference>
<dbReference type="Pfam" id="PF07980">
    <property type="entry name" value="SusD_RagB"/>
    <property type="match status" value="1"/>
</dbReference>
<dbReference type="GO" id="GO:0009279">
    <property type="term" value="C:cell outer membrane"/>
    <property type="evidence" value="ECO:0007669"/>
    <property type="project" value="UniProtKB-SubCell"/>
</dbReference>
<gene>
    <name evidence="9" type="ORF">PEDI_42870</name>
</gene>
<feature type="signal peptide" evidence="6">
    <location>
        <begin position="1"/>
        <end position="23"/>
    </location>
</feature>
<evidence type="ECO:0000256" key="5">
    <source>
        <dbReference type="ARBA" id="ARBA00023237"/>
    </source>
</evidence>
<keyword evidence="10" id="KW-1185">Reference proteome</keyword>
<comment type="caution">
    <text evidence="9">The sequence shown here is derived from an EMBL/GenBank/DDBJ whole genome shotgun (WGS) entry which is preliminary data.</text>
</comment>
<sequence>MKFNLKNIFALLLVGMMTGGCMGFLDTDPNNGQIPEDVAPQEAINGMLYLMFERNYYGRNTTIFGEIGTSSVILDPQGSRFLQFHAMDKSANLPEPDAPVSGSTEIQAFQQMYAVLANVNRFLEREDITEDQRGQVLFLRAYVHMDLLRFYGSVPYVTSVISPSEHPAKDDMATIYAGVLADLEEAKGLITNTSSAYPTAEACDALATRVYLQKSVEEFADKGNSNFEGNRSDLEQVVAHGQLVSTSIVGAEDWYNFFQGYGSNAEAIFELVVTGNQSQGANNLGRMYMRDEQGGGYGQFQAGYDFYNTFNHDMDVRSEMFLVRTHDNGDEKNIPSNKKDVWEVYNGKFFECDDTWGLHAPKVLRASEVALNVAEALVKLDRQGEAAEWVKKVRMNRIVLPEEPTADQQAYYDEQITNFNSADLEDVLLERQKELAYEGYAVADLRRNNLPSEYRFTGKATDFGDAISLDDEMAIVPAGDKNFWMPIPMSEINANENINENNWGY</sequence>
<dbReference type="Gene3D" id="1.25.40.390">
    <property type="match status" value="1"/>
</dbReference>
<evidence type="ECO:0000259" key="7">
    <source>
        <dbReference type="Pfam" id="PF07980"/>
    </source>
</evidence>
<feature type="domain" description="SusD-like N-terminal" evidence="8">
    <location>
        <begin position="24"/>
        <end position="212"/>
    </location>
</feature>
<dbReference type="AlphaFoldDB" id="A0AAN4W395"/>
<feature type="chain" id="PRO_5042860362" description="RagB/SusD family nutrient uptake outer membrane protein" evidence="6">
    <location>
        <begin position="24"/>
        <end position="505"/>
    </location>
</feature>
<accession>A0AAN4W395</accession>
<evidence type="ECO:0000256" key="6">
    <source>
        <dbReference type="SAM" id="SignalP"/>
    </source>
</evidence>
<dbReference type="SUPFAM" id="SSF48452">
    <property type="entry name" value="TPR-like"/>
    <property type="match status" value="1"/>
</dbReference>
<organism evidence="9 10">
    <name type="scientific">Persicobacter diffluens</name>
    <dbReference type="NCBI Taxonomy" id="981"/>
    <lineage>
        <taxon>Bacteria</taxon>
        <taxon>Pseudomonadati</taxon>
        <taxon>Bacteroidota</taxon>
        <taxon>Cytophagia</taxon>
        <taxon>Cytophagales</taxon>
        <taxon>Persicobacteraceae</taxon>
        <taxon>Persicobacter</taxon>
    </lineage>
</organism>
<reference evidence="9 10" key="1">
    <citation type="submission" date="2021-12" db="EMBL/GenBank/DDBJ databases">
        <title>Genome sequencing of bacteria with rrn-lacking chromosome and rrn-plasmid.</title>
        <authorList>
            <person name="Anda M."/>
            <person name="Iwasaki W."/>
        </authorList>
    </citation>
    <scope>NUCLEOTIDE SEQUENCE [LARGE SCALE GENOMIC DNA]</scope>
    <source>
        <strain evidence="9 10">NBRC 15940</strain>
    </source>
</reference>
<dbReference type="RefSeq" id="WP_338238859.1">
    <property type="nucleotide sequence ID" value="NZ_BQKE01000003.1"/>
</dbReference>
<evidence type="ECO:0000256" key="2">
    <source>
        <dbReference type="ARBA" id="ARBA00006275"/>
    </source>
</evidence>
<dbReference type="InterPro" id="IPR011990">
    <property type="entry name" value="TPR-like_helical_dom_sf"/>
</dbReference>
<comment type="similarity">
    <text evidence="2">Belongs to the SusD family.</text>
</comment>
<evidence type="ECO:0000259" key="8">
    <source>
        <dbReference type="Pfam" id="PF14322"/>
    </source>
</evidence>
<dbReference type="EMBL" id="BQKE01000003">
    <property type="protein sequence ID" value="GJM63735.1"/>
    <property type="molecule type" value="Genomic_DNA"/>
</dbReference>
<feature type="domain" description="RagB/SusD" evidence="7">
    <location>
        <begin position="354"/>
        <end position="505"/>
    </location>
</feature>
<name>A0AAN4W395_9BACT</name>
<dbReference type="InterPro" id="IPR033985">
    <property type="entry name" value="SusD-like_N"/>
</dbReference>
<evidence type="ECO:0000313" key="10">
    <source>
        <dbReference type="Proteomes" id="UP001310022"/>
    </source>
</evidence>
<evidence type="ECO:0000313" key="9">
    <source>
        <dbReference type="EMBL" id="GJM63735.1"/>
    </source>
</evidence>
<keyword evidence="4" id="KW-0472">Membrane</keyword>
<dbReference type="Proteomes" id="UP001310022">
    <property type="component" value="Unassembled WGS sequence"/>
</dbReference>
<evidence type="ECO:0000256" key="3">
    <source>
        <dbReference type="ARBA" id="ARBA00022729"/>
    </source>
</evidence>
<evidence type="ECO:0000256" key="1">
    <source>
        <dbReference type="ARBA" id="ARBA00004442"/>
    </source>
</evidence>
<proteinExistence type="inferred from homology"/>
<evidence type="ECO:0000256" key="4">
    <source>
        <dbReference type="ARBA" id="ARBA00023136"/>
    </source>
</evidence>
<keyword evidence="3 6" id="KW-0732">Signal</keyword>
<comment type="subcellular location">
    <subcellularLocation>
        <location evidence="1">Cell outer membrane</location>
    </subcellularLocation>
</comment>